<reference evidence="1" key="1">
    <citation type="journal article" date="2023" name="G3 (Bethesda)">
        <title>A reference genome for the long-term kleptoplast-retaining sea slug Elysia crispata morphotype clarki.</title>
        <authorList>
            <person name="Eastman K.E."/>
            <person name="Pendleton A.L."/>
            <person name="Shaikh M.A."/>
            <person name="Suttiyut T."/>
            <person name="Ogas R."/>
            <person name="Tomko P."/>
            <person name="Gavelis G."/>
            <person name="Widhalm J.R."/>
            <person name="Wisecaver J.H."/>
        </authorList>
    </citation>
    <scope>NUCLEOTIDE SEQUENCE</scope>
    <source>
        <strain evidence="1">ECLA1</strain>
    </source>
</reference>
<comment type="caution">
    <text evidence="1">The sequence shown here is derived from an EMBL/GenBank/DDBJ whole genome shotgun (WGS) entry which is preliminary data.</text>
</comment>
<dbReference type="EMBL" id="JAWDGP010007843">
    <property type="protein sequence ID" value="KAK3703125.1"/>
    <property type="molecule type" value="Genomic_DNA"/>
</dbReference>
<keyword evidence="2" id="KW-1185">Reference proteome</keyword>
<name>A0AAE0XQT4_9GAST</name>
<proteinExistence type="predicted"/>
<evidence type="ECO:0000313" key="1">
    <source>
        <dbReference type="EMBL" id="KAK3703125.1"/>
    </source>
</evidence>
<accession>A0AAE0XQT4</accession>
<protein>
    <submittedName>
        <fullName evidence="1">Uncharacterized protein</fullName>
    </submittedName>
</protein>
<dbReference type="InterPro" id="IPR037197">
    <property type="entry name" value="WWE_dom_sf"/>
</dbReference>
<organism evidence="1 2">
    <name type="scientific">Elysia crispata</name>
    <name type="common">lettuce slug</name>
    <dbReference type="NCBI Taxonomy" id="231223"/>
    <lineage>
        <taxon>Eukaryota</taxon>
        <taxon>Metazoa</taxon>
        <taxon>Spiralia</taxon>
        <taxon>Lophotrochozoa</taxon>
        <taxon>Mollusca</taxon>
        <taxon>Gastropoda</taxon>
        <taxon>Heterobranchia</taxon>
        <taxon>Euthyneura</taxon>
        <taxon>Panpulmonata</taxon>
        <taxon>Sacoglossa</taxon>
        <taxon>Placobranchoidea</taxon>
        <taxon>Plakobranchidae</taxon>
        <taxon>Elysia</taxon>
    </lineage>
</organism>
<gene>
    <name evidence="1" type="ORF">RRG08_056782</name>
</gene>
<dbReference type="Proteomes" id="UP001283361">
    <property type="component" value="Unassembled WGS sequence"/>
</dbReference>
<dbReference type="SUPFAM" id="SSF117839">
    <property type="entry name" value="WWE domain"/>
    <property type="match status" value="1"/>
</dbReference>
<sequence>MGFNVHVVLLWVVKATPREVPEKLRRVNEMSVKRKDQDTTLLLPHNNSSRPPTIQFSRSHGLWRHYAVRELPSVGIEDSFWAESASERLLFPSTTFTIALQSKGKHKEEGHIRINIKRVQSLFSLFQNIR</sequence>
<evidence type="ECO:0000313" key="2">
    <source>
        <dbReference type="Proteomes" id="UP001283361"/>
    </source>
</evidence>
<dbReference type="AlphaFoldDB" id="A0AAE0XQT4"/>